<evidence type="ECO:0000313" key="2">
    <source>
        <dbReference type="Proteomes" id="UP000291623"/>
    </source>
</evidence>
<dbReference type="RefSeq" id="WP_131636597.1">
    <property type="nucleotide sequence ID" value="NZ_SJON01000004.1"/>
</dbReference>
<dbReference type="Proteomes" id="UP000291623">
    <property type="component" value="Unassembled WGS sequence"/>
</dbReference>
<gene>
    <name evidence="1" type="ORF">E0L16_06910</name>
</gene>
<protein>
    <recommendedName>
        <fullName evidence="3">HNH endonuclease</fullName>
    </recommendedName>
</protein>
<name>A0AAE8QXC2_9ENTR</name>
<evidence type="ECO:0000313" key="1">
    <source>
        <dbReference type="EMBL" id="TCB87885.1"/>
    </source>
</evidence>
<dbReference type="Gene3D" id="1.10.30.50">
    <property type="match status" value="1"/>
</dbReference>
<comment type="caution">
    <text evidence="1">The sequence shown here is derived from an EMBL/GenBank/DDBJ whole genome shotgun (WGS) entry which is preliminary data.</text>
</comment>
<sequence length="297" mass="33979">MILVEKRLIKKPASLVGSKSAAATELTKAKAHYNQKKPGTSAYPFAVYKAPDVVKALNTLFHNKCAYCETDYSATQPMAVEHYRPKGGVTGAPKHPGYWWLAADWDNLLPSCNDCNSHRGKLHYVLTSDRQVHLETIERLSGKQNHFPIACESARCTRPSHHLIREQPLLLNPCKDDPTRHLKWIFTQLNYPFLIPLDERAETTISLCGLNRKRLLEKRKKKLDDISLRVTSIRRLAYSIAQLKPTERHVLEAHFIDEIASLKAYEDSQEEWSAMSRAYINLHLATLETEFKTLFSE</sequence>
<reference evidence="1 2" key="1">
    <citation type="submission" date="2019-02" db="EMBL/GenBank/DDBJ databases">
        <title>The draft genome of Enterobacter spp. strains.</title>
        <authorList>
            <person name="Wang C."/>
            <person name="Feng Y."/>
            <person name="Zong Z."/>
        </authorList>
    </citation>
    <scope>NUCLEOTIDE SEQUENCE [LARGE SCALE GENOMIC DNA]</scope>
    <source>
        <strain evidence="1 2">WCHEQ120003</strain>
    </source>
</reference>
<evidence type="ECO:0008006" key="3">
    <source>
        <dbReference type="Google" id="ProtNLM"/>
    </source>
</evidence>
<proteinExistence type="predicted"/>
<dbReference type="EMBL" id="SJON01000004">
    <property type="protein sequence ID" value="TCB87885.1"/>
    <property type="molecule type" value="Genomic_DNA"/>
</dbReference>
<dbReference type="GeneID" id="92384513"/>
<organism evidence="1 2">
    <name type="scientific">Enterobacter quasihormaechei</name>
    <dbReference type="NCBI Taxonomy" id="2529382"/>
    <lineage>
        <taxon>Bacteria</taxon>
        <taxon>Pseudomonadati</taxon>
        <taxon>Pseudomonadota</taxon>
        <taxon>Gammaproteobacteria</taxon>
        <taxon>Enterobacterales</taxon>
        <taxon>Enterobacteriaceae</taxon>
        <taxon>Enterobacter</taxon>
    </lineage>
</organism>
<dbReference type="AlphaFoldDB" id="A0AAE8QXC2"/>
<accession>A0AAE8QXC2</accession>